<evidence type="ECO:0000256" key="1">
    <source>
        <dbReference type="SAM" id="SignalP"/>
    </source>
</evidence>
<protein>
    <submittedName>
        <fullName evidence="2">Uncharacterized protein</fullName>
    </submittedName>
</protein>
<comment type="caution">
    <text evidence="2">The sequence shown here is derived from an EMBL/GenBank/DDBJ whole genome shotgun (WGS) entry which is preliminary data.</text>
</comment>
<dbReference type="Proteomes" id="UP000824782">
    <property type="component" value="Unassembled WGS sequence"/>
</dbReference>
<dbReference type="AlphaFoldDB" id="A0AAV6YW06"/>
<evidence type="ECO:0000313" key="3">
    <source>
        <dbReference type="Proteomes" id="UP000824782"/>
    </source>
</evidence>
<reference evidence="2" key="1">
    <citation type="thesis" date="2020" institute="ProQuest LLC" country="789 East Eisenhower Parkway, Ann Arbor, MI, USA">
        <title>Comparative Genomics and Chromosome Evolution.</title>
        <authorList>
            <person name="Mudd A.B."/>
        </authorList>
    </citation>
    <scope>NUCLEOTIDE SEQUENCE</scope>
    <source>
        <strain evidence="2">237g6f4</strain>
        <tissue evidence="2">Blood</tissue>
    </source>
</reference>
<dbReference type="EMBL" id="WNYA01023669">
    <property type="protein sequence ID" value="KAG8538131.1"/>
    <property type="molecule type" value="Genomic_DNA"/>
</dbReference>
<sequence>MNKHLNKNNTCIVLMHLFSLIRYTKSKIQKPQVSFSDITKQETCPHYLLTHPQYSVPRIYRNDCTCDASVRQPCILCVLMLSTDLLYESTCCHYFPVVFLLT</sequence>
<feature type="chain" id="PRO_5043552071" evidence="1">
    <location>
        <begin position="27"/>
        <end position="102"/>
    </location>
</feature>
<keyword evidence="3" id="KW-1185">Reference proteome</keyword>
<keyword evidence="1" id="KW-0732">Signal</keyword>
<gene>
    <name evidence="2" type="ORF">GDO81_023251</name>
</gene>
<name>A0AAV6YW06_ENGPU</name>
<evidence type="ECO:0000313" key="2">
    <source>
        <dbReference type="EMBL" id="KAG8538131.1"/>
    </source>
</evidence>
<accession>A0AAV6YW06</accession>
<feature type="signal peptide" evidence="1">
    <location>
        <begin position="1"/>
        <end position="26"/>
    </location>
</feature>
<organism evidence="2 3">
    <name type="scientific">Engystomops pustulosus</name>
    <name type="common">Tungara frog</name>
    <name type="synonym">Physalaemus pustulosus</name>
    <dbReference type="NCBI Taxonomy" id="76066"/>
    <lineage>
        <taxon>Eukaryota</taxon>
        <taxon>Metazoa</taxon>
        <taxon>Chordata</taxon>
        <taxon>Craniata</taxon>
        <taxon>Vertebrata</taxon>
        <taxon>Euteleostomi</taxon>
        <taxon>Amphibia</taxon>
        <taxon>Batrachia</taxon>
        <taxon>Anura</taxon>
        <taxon>Neobatrachia</taxon>
        <taxon>Hyloidea</taxon>
        <taxon>Leptodactylidae</taxon>
        <taxon>Leiuperinae</taxon>
        <taxon>Engystomops</taxon>
    </lineage>
</organism>
<proteinExistence type="predicted"/>